<evidence type="ECO:0008006" key="3">
    <source>
        <dbReference type="Google" id="ProtNLM"/>
    </source>
</evidence>
<dbReference type="HOGENOM" id="CLU_1747637_0_0_4"/>
<organism evidence="1 2">
    <name type="scientific">Bordetella bronchiseptica 253</name>
    <dbReference type="NCBI Taxonomy" id="568707"/>
    <lineage>
        <taxon>Bacteria</taxon>
        <taxon>Pseudomonadati</taxon>
        <taxon>Pseudomonadota</taxon>
        <taxon>Betaproteobacteria</taxon>
        <taxon>Burkholderiales</taxon>
        <taxon>Alcaligenaceae</taxon>
        <taxon>Bordetella</taxon>
    </lineage>
</organism>
<accession>A0A0C6P1S0</accession>
<dbReference type="InterPro" id="IPR029069">
    <property type="entry name" value="HotDog_dom_sf"/>
</dbReference>
<sequence length="149" mass="16667">MTRPSDIKPREGDTPGTPYAAFVEGAALGPVSFDITPAIVQEYFEASQADPALYRVDGRQAAAPNVILPYMTVPVYQTYPPIQGIVMAELEMSWHRPIWADETTRVTATGTILRKFEKRGRRYVQWEGRFRGADGQPIATLLNTFHVPE</sequence>
<protein>
    <recommendedName>
        <fullName evidence="3">N-terminal of MaoC-like dehydratase domain-containing protein</fullName>
    </recommendedName>
</protein>
<name>A0A0C6P1S0_BORBO</name>
<dbReference type="SUPFAM" id="SSF54637">
    <property type="entry name" value="Thioesterase/thiol ester dehydrase-isomerase"/>
    <property type="match status" value="1"/>
</dbReference>
<dbReference type="OrthoDB" id="8449555at2"/>
<dbReference type="AlphaFoldDB" id="A0A0C6P1S0"/>
<evidence type="ECO:0000313" key="1">
    <source>
        <dbReference type="EMBL" id="CCJ53669.1"/>
    </source>
</evidence>
<dbReference type="Gene3D" id="3.10.129.10">
    <property type="entry name" value="Hotdog Thioesterase"/>
    <property type="match status" value="1"/>
</dbReference>
<evidence type="ECO:0000313" key="2">
    <source>
        <dbReference type="Proteomes" id="UP000007564"/>
    </source>
</evidence>
<dbReference type="Proteomes" id="UP000007564">
    <property type="component" value="Chromosome"/>
</dbReference>
<reference evidence="1 2" key="1">
    <citation type="journal article" date="2012" name="BMC Genomics">
        <title>Comparative genomics of the classical Bordetella subspecies: the evolution and exchange of virulence-associated diversity amongst closely related pathogens.</title>
        <authorList>
            <person name="Park J."/>
            <person name="Zhang Y."/>
            <person name="Buboltz A.M."/>
            <person name="Zhang X."/>
            <person name="Schuster S.C."/>
            <person name="Ahuja U."/>
            <person name="Liu M."/>
            <person name="Miller J.F."/>
            <person name="Sebaihia M."/>
            <person name="Bentley S.D."/>
            <person name="Parkhill J."/>
            <person name="Harvill E.T."/>
        </authorList>
    </citation>
    <scope>NUCLEOTIDE SEQUENCE [LARGE SCALE GENOMIC DNA]</scope>
    <source>
        <strain evidence="1 2">253</strain>
    </source>
</reference>
<proteinExistence type="predicted"/>
<dbReference type="GeneID" id="93204089"/>
<dbReference type="EMBL" id="HE965806">
    <property type="protein sequence ID" value="CCJ53669.1"/>
    <property type="molecule type" value="Genomic_DNA"/>
</dbReference>
<gene>
    <name evidence="1" type="ORF">BN112_1752</name>
</gene>
<dbReference type="KEGG" id="bbh:BN112_1752"/>
<dbReference type="RefSeq" id="WP_003810057.1">
    <property type="nucleotide sequence ID" value="NC_019382.1"/>
</dbReference>